<keyword evidence="6 7" id="KW-0472">Membrane</keyword>
<proteinExistence type="predicted"/>
<dbReference type="PANTHER" id="PTHR30509">
    <property type="entry name" value="P-HYDROXYBENZOIC ACID EFFLUX PUMP SUBUNIT-RELATED"/>
    <property type="match status" value="1"/>
</dbReference>
<sequence>MSAFDDRSREDLLIWRGWEAALLRLRAWAPRILFGLRLSASVCLALFVTYYLELQNSFWAATTAAIVCQPNLGASIQKGRFRAIGSALGAVAMVALLASFPQQREPAMLLLALFCGVCAAAATLLRNFAAYAAALAGITSAIIFADTVTDPSSAAFLAIIRVGEICIGVCAACVIAILTDFGAARRQLCQTLARISADLLAGFSADVASGNPGEGRPARIALVREMGALNLAIDAALGEQSPISADRDRLRRVPAMLLDALTSWRNAARADCASEAGSAGTRTEIQAALVSIDAVQFQRDPVGFRETCLAALDRIVAIRRLDAASAPVVTAARDVVHALAAAADAVLADGSGDRNEGRAGRWVLVVADPLPALVNGARTAAAILAMTSFWVATAWPSGPFAIVFTAVATLIFASFGDQARDLARDYTIGVALMVAVGGILYFGILPALSSFAALMGVLSVLYVVLGTMQAGSWHSVVFLAMTISSLPLLGVGNPIAYDASAYFNLALAIVVGSAFGALFFVAMPVVPPGLRLRRLIALSVRDLRRVLSRPRPRDRERWTALMARRIELLPPQATAEDTADLIALYAVGRAALRLEQAVSDERSLSALRAALTTLADGHLADARALLVAWRGQSHTPNPSDHDATSRRWLACQSHTSVIIDAIDNHPALLISPFHGWQLFVTAFK</sequence>
<accession>A0ABV6ELR1</accession>
<dbReference type="EMBL" id="JBHLWM010000001">
    <property type="protein sequence ID" value="MFC0239155.1"/>
    <property type="molecule type" value="Genomic_DNA"/>
</dbReference>
<dbReference type="PANTHER" id="PTHR30509:SF9">
    <property type="entry name" value="MULTIDRUG RESISTANCE PROTEIN MDTO"/>
    <property type="match status" value="1"/>
</dbReference>
<evidence type="ECO:0000256" key="2">
    <source>
        <dbReference type="ARBA" id="ARBA00022448"/>
    </source>
</evidence>
<feature type="transmembrane region" description="Helical" evidence="7">
    <location>
        <begin position="107"/>
        <end position="125"/>
    </location>
</feature>
<keyword evidence="2" id="KW-0813">Transport</keyword>
<keyword evidence="5 7" id="KW-1133">Transmembrane helix</keyword>
<feature type="transmembrane region" description="Helical" evidence="7">
    <location>
        <begin position="32"/>
        <end position="52"/>
    </location>
</feature>
<name>A0ABV6ELR1_9BRAD</name>
<feature type="transmembrane region" description="Helical" evidence="7">
    <location>
        <begin position="475"/>
        <end position="496"/>
    </location>
</feature>
<keyword evidence="9" id="KW-1185">Reference proteome</keyword>
<keyword evidence="4 7" id="KW-0812">Transmembrane</keyword>
<feature type="transmembrane region" description="Helical" evidence="7">
    <location>
        <begin position="83"/>
        <end position="101"/>
    </location>
</feature>
<evidence type="ECO:0000256" key="5">
    <source>
        <dbReference type="ARBA" id="ARBA00022989"/>
    </source>
</evidence>
<protein>
    <submittedName>
        <fullName evidence="8">FUSC family protein</fullName>
    </submittedName>
</protein>
<evidence type="ECO:0000313" key="9">
    <source>
        <dbReference type="Proteomes" id="UP001589775"/>
    </source>
</evidence>
<evidence type="ECO:0000256" key="3">
    <source>
        <dbReference type="ARBA" id="ARBA00022475"/>
    </source>
</evidence>
<evidence type="ECO:0000313" key="8">
    <source>
        <dbReference type="EMBL" id="MFC0239155.1"/>
    </source>
</evidence>
<evidence type="ECO:0000256" key="1">
    <source>
        <dbReference type="ARBA" id="ARBA00004651"/>
    </source>
</evidence>
<feature type="transmembrane region" description="Helical" evidence="7">
    <location>
        <begin position="427"/>
        <end position="444"/>
    </location>
</feature>
<comment type="subcellular location">
    <subcellularLocation>
        <location evidence="1">Cell membrane</location>
        <topology evidence="1">Multi-pass membrane protein</topology>
    </subcellularLocation>
</comment>
<feature type="transmembrane region" description="Helical" evidence="7">
    <location>
        <begin position="502"/>
        <end position="526"/>
    </location>
</feature>
<dbReference type="InterPro" id="IPR006726">
    <property type="entry name" value="PHBA_efflux_AaeB/fusaric-R"/>
</dbReference>
<keyword evidence="3" id="KW-1003">Cell membrane</keyword>
<comment type="caution">
    <text evidence="8">The sequence shown here is derived from an EMBL/GenBank/DDBJ whole genome shotgun (WGS) entry which is preliminary data.</text>
</comment>
<dbReference type="RefSeq" id="WP_378383697.1">
    <property type="nucleotide sequence ID" value="NZ_JBHLWM010000001.1"/>
</dbReference>
<gene>
    <name evidence="8" type="ORF">ACFFJ6_01700</name>
</gene>
<evidence type="ECO:0000256" key="4">
    <source>
        <dbReference type="ARBA" id="ARBA00022692"/>
    </source>
</evidence>
<feature type="transmembrane region" description="Helical" evidence="7">
    <location>
        <begin position="154"/>
        <end position="178"/>
    </location>
</feature>
<feature type="transmembrane region" description="Helical" evidence="7">
    <location>
        <begin position="130"/>
        <end position="148"/>
    </location>
</feature>
<organism evidence="8 9">
    <name type="scientific">Rhodopseudomonas telluris</name>
    <dbReference type="NCBI Taxonomy" id="644215"/>
    <lineage>
        <taxon>Bacteria</taxon>
        <taxon>Pseudomonadati</taxon>
        <taxon>Pseudomonadota</taxon>
        <taxon>Alphaproteobacteria</taxon>
        <taxon>Hyphomicrobiales</taxon>
        <taxon>Nitrobacteraceae</taxon>
        <taxon>Rhodopseudomonas</taxon>
    </lineage>
</organism>
<evidence type="ECO:0000256" key="7">
    <source>
        <dbReference type="SAM" id="Phobius"/>
    </source>
</evidence>
<reference evidence="8 9" key="1">
    <citation type="submission" date="2024-09" db="EMBL/GenBank/DDBJ databases">
        <authorList>
            <person name="Sun Q."/>
            <person name="Mori K."/>
        </authorList>
    </citation>
    <scope>NUCLEOTIDE SEQUENCE [LARGE SCALE GENOMIC DNA]</scope>
    <source>
        <strain evidence="8 9">KCTC 23279</strain>
    </source>
</reference>
<feature type="transmembrane region" description="Helical" evidence="7">
    <location>
        <begin position="398"/>
        <end position="415"/>
    </location>
</feature>
<dbReference type="Proteomes" id="UP001589775">
    <property type="component" value="Unassembled WGS sequence"/>
</dbReference>
<dbReference type="Pfam" id="PF04632">
    <property type="entry name" value="FUSC"/>
    <property type="match status" value="1"/>
</dbReference>
<evidence type="ECO:0000256" key="6">
    <source>
        <dbReference type="ARBA" id="ARBA00023136"/>
    </source>
</evidence>